<name>A0A4U0TW73_9PEZI</name>
<feature type="region of interest" description="Disordered" evidence="1">
    <location>
        <begin position="54"/>
        <end position="73"/>
    </location>
</feature>
<dbReference type="EMBL" id="NAJP01000138">
    <property type="protein sequence ID" value="TKA26534.1"/>
    <property type="molecule type" value="Genomic_DNA"/>
</dbReference>
<comment type="caution">
    <text evidence="2">The sequence shown here is derived from an EMBL/GenBank/DDBJ whole genome shotgun (WGS) entry which is preliminary data.</text>
</comment>
<feature type="compositionally biased region" description="Basic and acidic residues" evidence="1">
    <location>
        <begin position="54"/>
        <end position="63"/>
    </location>
</feature>
<evidence type="ECO:0000256" key="1">
    <source>
        <dbReference type="SAM" id="MobiDB-lite"/>
    </source>
</evidence>
<dbReference type="AlphaFoldDB" id="A0A4U0TW73"/>
<feature type="compositionally biased region" description="Polar residues" evidence="1">
    <location>
        <begin position="64"/>
        <end position="73"/>
    </location>
</feature>
<proteinExistence type="predicted"/>
<dbReference type="Proteomes" id="UP000310066">
    <property type="component" value="Unassembled WGS sequence"/>
</dbReference>
<evidence type="ECO:0000313" key="3">
    <source>
        <dbReference type="Proteomes" id="UP000310066"/>
    </source>
</evidence>
<dbReference type="OrthoDB" id="4232400at2759"/>
<sequence>MAESTARNDEAFSYNKTVKKGWGDWPNFLTSYGLKQTPEGFEEGRQILGTMLKAEKDAEKSTHEQSSGYMARE</sequence>
<reference evidence="2 3" key="1">
    <citation type="submission" date="2017-03" db="EMBL/GenBank/DDBJ databases">
        <title>Genomes of endolithic fungi from Antarctica.</title>
        <authorList>
            <person name="Coleine C."/>
            <person name="Masonjones S."/>
            <person name="Stajich J.E."/>
        </authorList>
    </citation>
    <scope>NUCLEOTIDE SEQUENCE [LARGE SCALE GENOMIC DNA]</scope>
    <source>
        <strain evidence="2 3">CCFEE 5311</strain>
    </source>
</reference>
<organism evidence="2 3">
    <name type="scientific">Friedmanniomyces endolithicus</name>
    <dbReference type="NCBI Taxonomy" id="329885"/>
    <lineage>
        <taxon>Eukaryota</taxon>
        <taxon>Fungi</taxon>
        <taxon>Dikarya</taxon>
        <taxon>Ascomycota</taxon>
        <taxon>Pezizomycotina</taxon>
        <taxon>Dothideomycetes</taxon>
        <taxon>Dothideomycetidae</taxon>
        <taxon>Mycosphaerellales</taxon>
        <taxon>Teratosphaeriaceae</taxon>
        <taxon>Friedmanniomyces</taxon>
    </lineage>
</organism>
<gene>
    <name evidence="2" type="ORF">B0A54_17520</name>
</gene>
<evidence type="ECO:0000313" key="2">
    <source>
        <dbReference type="EMBL" id="TKA26534.1"/>
    </source>
</evidence>
<accession>A0A4U0TW73</accession>
<protein>
    <submittedName>
        <fullName evidence="2">Uncharacterized protein</fullName>
    </submittedName>
</protein>